<dbReference type="CDD" id="cd22191">
    <property type="entry name" value="DPBB_RlpA_EXP_N-like"/>
    <property type="match status" value="1"/>
</dbReference>
<dbReference type="Proteomes" id="UP000676917">
    <property type="component" value="Unassembled WGS sequence"/>
</dbReference>
<reference evidence="2" key="1">
    <citation type="submission" date="2021-03" db="EMBL/GenBank/DDBJ databases">
        <title>Antimicrobial resistance genes in bacteria isolated from Japanese honey, and their potential for conferring macrolide and lincosamide resistance in the American foulbrood pathogen Paenibacillus larvae.</title>
        <authorList>
            <person name="Okamoto M."/>
            <person name="Kumagai M."/>
            <person name="Kanamori H."/>
            <person name="Takamatsu D."/>
        </authorList>
    </citation>
    <scope>NUCLEOTIDE SEQUENCE</scope>
    <source>
        <strain evidence="2">J43TS3</strain>
    </source>
</reference>
<evidence type="ECO:0000256" key="1">
    <source>
        <dbReference type="ARBA" id="ARBA00022729"/>
    </source>
</evidence>
<gene>
    <name evidence="2" type="ORF">J43TS3_05410</name>
</gene>
<evidence type="ECO:0000313" key="3">
    <source>
        <dbReference type="Proteomes" id="UP000676917"/>
    </source>
</evidence>
<dbReference type="InterPro" id="IPR051477">
    <property type="entry name" value="Expansin_CellWall"/>
</dbReference>
<accession>A0A920C4S1</accession>
<comment type="caution">
    <text evidence="2">The sequence shown here is derived from an EMBL/GenBank/DDBJ whole genome shotgun (WGS) entry which is preliminary data.</text>
</comment>
<dbReference type="AlphaFoldDB" id="A0A920C4S1"/>
<protein>
    <recommendedName>
        <fullName evidence="4">DUF3889 domain-containing protein</fullName>
    </recommendedName>
</protein>
<keyword evidence="1" id="KW-0732">Signal</keyword>
<dbReference type="RefSeq" id="WP_212919431.1">
    <property type="nucleotide sequence ID" value="NZ_BORP01000001.1"/>
</dbReference>
<organism evidence="2 3">
    <name type="scientific">Ornithinibacillus bavariensis</name>
    <dbReference type="NCBI Taxonomy" id="545502"/>
    <lineage>
        <taxon>Bacteria</taxon>
        <taxon>Bacillati</taxon>
        <taxon>Bacillota</taxon>
        <taxon>Bacilli</taxon>
        <taxon>Bacillales</taxon>
        <taxon>Bacillaceae</taxon>
        <taxon>Ornithinibacillus</taxon>
    </lineage>
</organism>
<dbReference type="InterPro" id="IPR024987">
    <property type="entry name" value="DUF3889"/>
</dbReference>
<dbReference type="PANTHER" id="PTHR31836:SF28">
    <property type="entry name" value="SRCR DOMAIN-CONTAINING PROTEIN-RELATED"/>
    <property type="match status" value="1"/>
</dbReference>
<dbReference type="InterPro" id="IPR036908">
    <property type="entry name" value="RlpA-like_sf"/>
</dbReference>
<proteinExistence type="predicted"/>
<sequence>MYYQQPNYYYGYYPYPVYPVPAYRVPEPIPTDEIQRISGEATWTMGGESTQCGFSWSTNNYMTVAVGNNSPYTCGQRIRVRNPENGKAINATVVDTVHGFPNNRINLHRRAFEALGANPNQGILHIEIEPVRDEEEGRKGEYLQEIVQTAFSQANVRGYDFLGKTEDTSSFVTENYNFFVQTNEGDYSVRGTVSFHPESDQIAALKLEII</sequence>
<name>A0A920C4S1_9BACI</name>
<dbReference type="EMBL" id="BORP01000001">
    <property type="protein sequence ID" value="GIO25930.1"/>
    <property type="molecule type" value="Genomic_DNA"/>
</dbReference>
<dbReference type="Gene3D" id="2.40.40.10">
    <property type="entry name" value="RlpA-like domain"/>
    <property type="match status" value="1"/>
</dbReference>
<keyword evidence="3" id="KW-1185">Reference proteome</keyword>
<dbReference type="PANTHER" id="PTHR31836">
    <property type="match status" value="1"/>
</dbReference>
<evidence type="ECO:0008006" key="4">
    <source>
        <dbReference type="Google" id="ProtNLM"/>
    </source>
</evidence>
<dbReference type="Pfam" id="PF13028">
    <property type="entry name" value="DUF3889"/>
    <property type="match status" value="1"/>
</dbReference>
<evidence type="ECO:0000313" key="2">
    <source>
        <dbReference type="EMBL" id="GIO25930.1"/>
    </source>
</evidence>
<dbReference type="SUPFAM" id="SSF50685">
    <property type="entry name" value="Barwin-like endoglucanases"/>
    <property type="match status" value="1"/>
</dbReference>